<dbReference type="RefSeq" id="WP_057806547.1">
    <property type="nucleotide sequence ID" value="NZ_AZGO01000037.1"/>
</dbReference>
<dbReference type="EMBL" id="AZGO01000037">
    <property type="protein sequence ID" value="KRM37419.1"/>
    <property type="molecule type" value="Genomic_DNA"/>
</dbReference>
<accession>A0A922TNW8</accession>
<name>A0A922TNW8_9LACO</name>
<comment type="caution">
    <text evidence="4">The sequence shown here is derived from an EMBL/GenBank/DDBJ whole genome shotgun (WGS) entry which is preliminary data.</text>
</comment>
<feature type="domain" description="NADPH-dependent FMN reductase-like" evidence="3">
    <location>
        <begin position="1"/>
        <end position="140"/>
    </location>
</feature>
<dbReference type="InterPro" id="IPR051796">
    <property type="entry name" value="ISF_SsuE-like"/>
</dbReference>
<dbReference type="InterPro" id="IPR005025">
    <property type="entry name" value="FMN_Rdtase-like_dom"/>
</dbReference>
<evidence type="ECO:0000259" key="3">
    <source>
        <dbReference type="Pfam" id="PF03358"/>
    </source>
</evidence>
<proteinExistence type="predicted"/>
<evidence type="ECO:0000256" key="2">
    <source>
        <dbReference type="ARBA" id="ARBA00022643"/>
    </source>
</evidence>
<evidence type="ECO:0000256" key="1">
    <source>
        <dbReference type="ARBA" id="ARBA00022630"/>
    </source>
</evidence>
<dbReference type="InterPro" id="IPR029039">
    <property type="entry name" value="Flavoprotein-like_sf"/>
</dbReference>
<keyword evidence="2" id="KW-0288">FMN</keyword>
<dbReference type="Pfam" id="PF03358">
    <property type="entry name" value="FMN_red"/>
    <property type="match status" value="1"/>
</dbReference>
<reference evidence="4 5" key="1">
    <citation type="journal article" date="2015" name="Genome Announc.">
        <title>Expanding the biotechnology potential of lactobacilli through comparative genomics of 213 strains and associated genera.</title>
        <authorList>
            <person name="Sun Z."/>
            <person name="Harris H.M."/>
            <person name="McCann A."/>
            <person name="Guo C."/>
            <person name="Argimon S."/>
            <person name="Zhang W."/>
            <person name="Yang X."/>
            <person name="Jeffery I.B."/>
            <person name="Cooney J.C."/>
            <person name="Kagawa T.F."/>
            <person name="Liu W."/>
            <person name="Song Y."/>
            <person name="Salvetti E."/>
            <person name="Wrobel A."/>
            <person name="Rasinkangas P."/>
            <person name="Parkhill J."/>
            <person name="Rea M.C."/>
            <person name="O'Sullivan O."/>
            <person name="Ritari J."/>
            <person name="Douillard F.P."/>
            <person name="Paul Ross R."/>
            <person name="Yang R."/>
            <person name="Briner A.E."/>
            <person name="Felis G.E."/>
            <person name="de Vos W.M."/>
            <person name="Barrangou R."/>
            <person name="Klaenhammer T.R."/>
            <person name="Caufield P.W."/>
            <person name="Cui Y."/>
            <person name="Zhang H."/>
            <person name="O'Toole P.W."/>
        </authorList>
    </citation>
    <scope>NUCLEOTIDE SEQUENCE [LARGE SCALE GENOMIC DNA]</scope>
    <source>
        <strain evidence="4 5">DSM 8475</strain>
    </source>
</reference>
<dbReference type="GeneID" id="87978164"/>
<dbReference type="PANTHER" id="PTHR43278:SF4">
    <property type="entry name" value="NAD(P)H-DEPENDENT FMN-CONTAINING OXIDOREDUCTASE YWQN-RELATED"/>
    <property type="match status" value="1"/>
</dbReference>
<dbReference type="PANTHER" id="PTHR43278">
    <property type="entry name" value="NAD(P)H-DEPENDENT FMN-CONTAINING OXIDOREDUCTASE YWQN-RELATED"/>
    <property type="match status" value="1"/>
</dbReference>
<dbReference type="AlphaFoldDB" id="A0A922TNW8"/>
<dbReference type="Gene3D" id="3.40.50.360">
    <property type="match status" value="1"/>
</dbReference>
<organism evidence="4 5">
    <name type="scientific">Limosilactobacillus pontis DSM 8475</name>
    <dbReference type="NCBI Taxonomy" id="1423794"/>
    <lineage>
        <taxon>Bacteria</taxon>
        <taxon>Bacillati</taxon>
        <taxon>Bacillota</taxon>
        <taxon>Bacilli</taxon>
        <taxon>Lactobacillales</taxon>
        <taxon>Lactobacillaceae</taxon>
        <taxon>Limosilactobacillus</taxon>
    </lineage>
</organism>
<sequence>MKIIVISGSAHANGASIYLADRFVAGSTAAGHQVERYNVVDHQTNFVMVAENEDPIPQDDDGAQLLNKVVAADLVVLVTPVYYYAMSSLLKTVIDRFYEVNEELKQADKRIMMMATAYDPDEHVFDSMKINYRQLVNYLGWHDAGTVWDHGALTHPQIDQYGQQAYDLGARLRD</sequence>
<evidence type="ECO:0000313" key="5">
    <source>
        <dbReference type="Proteomes" id="UP000051085"/>
    </source>
</evidence>
<protein>
    <recommendedName>
        <fullName evidence="3">NADPH-dependent FMN reductase-like domain-containing protein</fullName>
    </recommendedName>
</protein>
<dbReference type="Proteomes" id="UP000051085">
    <property type="component" value="Unassembled WGS sequence"/>
</dbReference>
<dbReference type="GO" id="GO:0016491">
    <property type="term" value="F:oxidoreductase activity"/>
    <property type="evidence" value="ECO:0007669"/>
    <property type="project" value="InterPro"/>
</dbReference>
<keyword evidence="1" id="KW-0285">Flavoprotein</keyword>
<gene>
    <name evidence="4" type="ORF">FD34_GL001407</name>
</gene>
<evidence type="ECO:0000313" key="4">
    <source>
        <dbReference type="EMBL" id="KRM37419.1"/>
    </source>
</evidence>
<dbReference type="SUPFAM" id="SSF52218">
    <property type="entry name" value="Flavoproteins"/>
    <property type="match status" value="1"/>
</dbReference>